<accession>A0ACB8RIH8</accession>
<dbReference type="EMBL" id="MU275999">
    <property type="protein sequence ID" value="KAI0043938.1"/>
    <property type="molecule type" value="Genomic_DNA"/>
</dbReference>
<reference evidence="1" key="1">
    <citation type="submission" date="2021-02" db="EMBL/GenBank/DDBJ databases">
        <authorList>
            <consortium name="DOE Joint Genome Institute"/>
            <person name="Ahrendt S."/>
            <person name="Looney B.P."/>
            <person name="Miyauchi S."/>
            <person name="Morin E."/>
            <person name="Drula E."/>
            <person name="Courty P.E."/>
            <person name="Chicoki N."/>
            <person name="Fauchery L."/>
            <person name="Kohler A."/>
            <person name="Kuo A."/>
            <person name="Labutti K."/>
            <person name="Pangilinan J."/>
            <person name="Lipzen A."/>
            <person name="Riley R."/>
            <person name="Andreopoulos W."/>
            <person name="He G."/>
            <person name="Johnson J."/>
            <person name="Barry K.W."/>
            <person name="Grigoriev I.V."/>
            <person name="Nagy L."/>
            <person name="Hibbett D."/>
            <person name="Henrissat B."/>
            <person name="Matheny P.B."/>
            <person name="Labbe J."/>
            <person name="Martin F."/>
        </authorList>
    </citation>
    <scope>NUCLEOTIDE SEQUENCE</scope>
    <source>
        <strain evidence="1">FP105234-sp</strain>
    </source>
</reference>
<reference evidence="1" key="2">
    <citation type="journal article" date="2022" name="New Phytol.">
        <title>Evolutionary transition to the ectomycorrhizal habit in the genomes of a hyperdiverse lineage of mushroom-forming fungi.</title>
        <authorList>
            <person name="Looney B."/>
            <person name="Miyauchi S."/>
            <person name="Morin E."/>
            <person name="Drula E."/>
            <person name="Courty P.E."/>
            <person name="Kohler A."/>
            <person name="Kuo A."/>
            <person name="LaButti K."/>
            <person name="Pangilinan J."/>
            <person name="Lipzen A."/>
            <person name="Riley R."/>
            <person name="Andreopoulos W."/>
            <person name="He G."/>
            <person name="Johnson J."/>
            <person name="Nolan M."/>
            <person name="Tritt A."/>
            <person name="Barry K.W."/>
            <person name="Grigoriev I.V."/>
            <person name="Nagy L.G."/>
            <person name="Hibbett D."/>
            <person name="Henrissat B."/>
            <person name="Matheny P.B."/>
            <person name="Labbe J."/>
            <person name="Martin F.M."/>
        </authorList>
    </citation>
    <scope>NUCLEOTIDE SEQUENCE</scope>
    <source>
        <strain evidence="1">FP105234-sp</strain>
    </source>
</reference>
<dbReference type="Proteomes" id="UP000814033">
    <property type="component" value="Unassembled WGS sequence"/>
</dbReference>
<evidence type="ECO:0000313" key="1">
    <source>
        <dbReference type="EMBL" id="KAI0043938.1"/>
    </source>
</evidence>
<sequence>MPSASAELTAVVSLESPRPAPGKPRTIVFDAGIYWSSSPDAAPLIAALRFYNDINYTFDDEGGFNFSGYQVVKMRKGAEVPSDGLTETDYDMVGDIIQLIPILGGAKSVNPKQGFTRAMLRVAGTVDSVDVSNFSFCVPATQWTSADSTGVLPVKACIPSESKWPDRKKALPATNSVVSFTGYLSSVDRDGGDNGTVKHFEVEVARHLDFLARGSYSPASTPSPNGLRKLGNGRRKLRFNFDDNATDAPSTPSPKALGKRPMREDSEESLYGDSIDSPSNAKQRRLDLSIGGKENTALPDVA</sequence>
<proteinExistence type="predicted"/>
<name>A0ACB8RIH8_9AGAM</name>
<organism evidence="1 2">
    <name type="scientific">Auriscalpium vulgare</name>
    <dbReference type="NCBI Taxonomy" id="40419"/>
    <lineage>
        <taxon>Eukaryota</taxon>
        <taxon>Fungi</taxon>
        <taxon>Dikarya</taxon>
        <taxon>Basidiomycota</taxon>
        <taxon>Agaricomycotina</taxon>
        <taxon>Agaricomycetes</taxon>
        <taxon>Russulales</taxon>
        <taxon>Auriscalpiaceae</taxon>
        <taxon>Auriscalpium</taxon>
    </lineage>
</organism>
<keyword evidence="2" id="KW-1185">Reference proteome</keyword>
<protein>
    <submittedName>
        <fullName evidence="1">Uncharacterized protein</fullName>
    </submittedName>
</protein>
<gene>
    <name evidence="1" type="ORF">FA95DRAFT_1497831</name>
</gene>
<evidence type="ECO:0000313" key="2">
    <source>
        <dbReference type="Proteomes" id="UP000814033"/>
    </source>
</evidence>
<comment type="caution">
    <text evidence="1">The sequence shown here is derived from an EMBL/GenBank/DDBJ whole genome shotgun (WGS) entry which is preliminary data.</text>
</comment>